<dbReference type="EMBL" id="WSRS01000014">
    <property type="protein sequence ID" value="MVX58550.1"/>
    <property type="molecule type" value="Genomic_DNA"/>
</dbReference>
<evidence type="ECO:0000313" key="3">
    <source>
        <dbReference type="Proteomes" id="UP000461595"/>
    </source>
</evidence>
<feature type="compositionally biased region" description="Basic and acidic residues" evidence="1">
    <location>
        <begin position="130"/>
        <end position="154"/>
    </location>
</feature>
<reference evidence="2 3" key="1">
    <citation type="submission" date="2019-12" db="EMBL/GenBank/DDBJ databases">
        <title>Microbes associate with the intestines of laboratory mice.</title>
        <authorList>
            <person name="Navarre W."/>
            <person name="Wong E."/>
        </authorList>
    </citation>
    <scope>NUCLEOTIDE SEQUENCE [LARGE SCALE GENOMIC DNA]</scope>
    <source>
        <strain evidence="2 3">NM51_B2-22</strain>
    </source>
</reference>
<evidence type="ECO:0000256" key="1">
    <source>
        <dbReference type="SAM" id="MobiDB-lite"/>
    </source>
</evidence>
<dbReference type="OrthoDB" id="1650379at2"/>
<name>A0A7X3G7P6_9STRE</name>
<organism evidence="2 3">
    <name type="scientific">Streptococcus danieliae</name>
    <dbReference type="NCBI Taxonomy" id="747656"/>
    <lineage>
        <taxon>Bacteria</taxon>
        <taxon>Bacillati</taxon>
        <taxon>Bacillota</taxon>
        <taxon>Bacilli</taxon>
        <taxon>Lactobacillales</taxon>
        <taxon>Streptococcaceae</taxon>
        <taxon>Streptococcus</taxon>
    </lineage>
</organism>
<evidence type="ECO:0000313" key="2">
    <source>
        <dbReference type="EMBL" id="MVX58550.1"/>
    </source>
</evidence>
<dbReference type="RefSeq" id="WP_160332371.1">
    <property type="nucleotide sequence ID" value="NZ_WSRS01000014.1"/>
</dbReference>
<accession>A0A7X3G7P6</accession>
<protein>
    <submittedName>
        <fullName evidence="2">DUF1027 domain-containing protein</fullName>
    </submittedName>
</protein>
<dbReference type="Gene3D" id="3.50.4.20">
    <property type="match status" value="1"/>
</dbReference>
<gene>
    <name evidence="2" type="ORF">E5983_02650</name>
</gene>
<dbReference type="AlphaFoldDB" id="A0A7X3G7P6"/>
<dbReference type="InterPro" id="IPR038141">
    <property type="entry name" value="YutD-like_sf"/>
</dbReference>
<dbReference type="InterPro" id="IPR009370">
    <property type="entry name" value="YutD-like"/>
</dbReference>
<sequence length="163" mass="19981">MRKEIDPELYNYNRFPGPQFKRLGDRVEADDFVFTLLTDYRGAFNPEVFSQRFSHLLLKFDYIVGDWSNDQLRLKGFYRDKRANQSWSKFSRLEEYLVEYCNFGAAYFVLENAHPIYPSKPFKSKKKVREWRDRRPQHKEEFHRPRKQSADRHFSIRKKRESR</sequence>
<dbReference type="Pfam" id="PF06265">
    <property type="entry name" value="YutD-like"/>
    <property type="match status" value="1"/>
</dbReference>
<proteinExistence type="predicted"/>
<feature type="region of interest" description="Disordered" evidence="1">
    <location>
        <begin position="122"/>
        <end position="163"/>
    </location>
</feature>
<dbReference type="PIRSF" id="PIRSF012565">
    <property type="entry name" value="DUF1027"/>
    <property type="match status" value="1"/>
</dbReference>
<dbReference type="Proteomes" id="UP000461595">
    <property type="component" value="Unassembled WGS sequence"/>
</dbReference>
<comment type="caution">
    <text evidence="2">The sequence shown here is derived from an EMBL/GenBank/DDBJ whole genome shotgun (WGS) entry which is preliminary data.</text>
</comment>